<evidence type="ECO:0000256" key="5">
    <source>
        <dbReference type="ARBA" id="ARBA00022989"/>
    </source>
</evidence>
<evidence type="ECO:0000256" key="6">
    <source>
        <dbReference type="ARBA" id="ARBA00023136"/>
    </source>
</evidence>
<dbReference type="RefSeq" id="WP_090611536.1">
    <property type="nucleotide sequence ID" value="NZ_CP067124.1"/>
</dbReference>
<evidence type="ECO:0000313" key="9">
    <source>
        <dbReference type="Proteomes" id="UP000199054"/>
    </source>
</evidence>
<comment type="similarity">
    <text evidence="2">Belongs to the DoxX family.</text>
</comment>
<dbReference type="InterPro" id="IPR032808">
    <property type="entry name" value="DoxX"/>
</dbReference>
<keyword evidence="3" id="KW-1003">Cell membrane</keyword>
<dbReference type="EMBL" id="FODE01000010">
    <property type="protein sequence ID" value="SEN58668.1"/>
    <property type="molecule type" value="Genomic_DNA"/>
</dbReference>
<evidence type="ECO:0000256" key="2">
    <source>
        <dbReference type="ARBA" id="ARBA00006679"/>
    </source>
</evidence>
<keyword evidence="6 7" id="KW-0472">Membrane</keyword>
<sequence>MSNYDHNNDEARLILPGLQSLYSALSPLVVLYMRVIAGIAFMAHGWPKMATLPTGPVGMVEGLGFPAAGLFAPLLALTEFVGGALLVAGLLTRPVALAQSFVLLVTVYAHWIAWDEGYSGAETSLLWLGLMLYFAVHGAGRFSVDRVIGKQF</sequence>
<dbReference type="STRING" id="34002.SAMN04489859_101057"/>
<evidence type="ECO:0000313" key="8">
    <source>
        <dbReference type="EMBL" id="SEN58668.1"/>
    </source>
</evidence>
<dbReference type="Proteomes" id="UP000199054">
    <property type="component" value="Unassembled WGS sequence"/>
</dbReference>
<name>A0A1H8HSH1_9RHOB</name>
<dbReference type="InterPro" id="IPR051907">
    <property type="entry name" value="DoxX-like_oxidoreductase"/>
</dbReference>
<organism evidence="8 9">
    <name type="scientific">Paracoccus alcaliphilus</name>
    <dbReference type="NCBI Taxonomy" id="34002"/>
    <lineage>
        <taxon>Bacteria</taxon>
        <taxon>Pseudomonadati</taxon>
        <taxon>Pseudomonadota</taxon>
        <taxon>Alphaproteobacteria</taxon>
        <taxon>Rhodobacterales</taxon>
        <taxon>Paracoccaceae</taxon>
        <taxon>Paracoccus</taxon>
    </lineage>
</organism>
<keyword evidence="4 7" id="KW-0812">Transmembrane</keyword>
<proteinExistence type="inferred from homology"/>
<accession>A0A1H8HSH1</accession>
<keyword evidence="5 7" id="KW-1133">Transmembrane helix</keyword>
<gene>
    <name evidence="8" type="ORF">SAMN04489859_101057</name>
</gene>
<evidence type="ECO:0000256" key="3">
    <source>
        <dbReference type="ARBA" id="ARBA00022475"/>
    </source>
</evidence>
<dbReference type="GO" id="GO:0005886">
    <property type="term" value="C:plasma membrane"/>
    <property type="evidence" value="ECO:0007669"/>
    <property type="project" value="UniProtKB-SubCell"/>
</dbReference>
<dbReference type="PANTHER" id="PTHR33452">
    <property type="entry name" value="OXIDOREDUCTASE CATD-RELATED"/>
    <property type="match status" value="1"/>
</dbReference>
<dbReference type="AlphaFoldDB" id="A0A1H8HSH1"/>
<evidence type="ECO:0000256" key="4">
    <source>
        <dbReference type="ARBA" id="ARBA00022692"/>
    </source>
</evidence>
<feature type="transmembrane region" description="Helical" evidence="7">
    <location>
        <begin position="63"/>
        <end position="88"/>
    </location>
</feature>
<dbReference type="OrthoDB" id="5398343at2"/>
<protein>
    <submittedName>
        <fullName evidence="8">Putative oxidoreductase</fullName>
    </submittedName>
</protein>
<evidence type="ECO:0000256" key="7">
    <source>
        <dbReference type="SAM" id="Phobius"/>
    </source>
</evidence>
<keyword evidence="9" id="KW-1185">Reference proteome</keyword>
<dbReference type="PANTHER" id="PTHR33452:SF1">
    <property type="entry name" value="INNER MEMBRANE PROTEIN YPHA-RELATED"/>
    <property type="match status" value="1"/>
</dbReference>
<evidence type="ECO:0000256" key="1">
    <source>
        <dbReference type="ARBA" id="ARBA00004651"/>
    </source>
</evidence>
<comment type="subcellular location">
    <subcellularLocation>
        <location evidence="1">Cell membrane</location>
        <topology evidence="1">Multi-pass membrane protein</topology>
    </subcellularLocation>
</comment>
<reference evidence="8 9" key="1">
    <citation type="submission" date="2016-10" db="EMBL/GenBank/DDBJ databases">
        <authorList>
            <person name="de Groot N.N."/>
        </authorList>
    </citation>
    <scope>NUCLEOTIDE SEQUENCE [LARGE SCALE GENOMIC DNA]</scope>
    <source>
        <strain evidence="8 9">DSM 8512</strain>
    </source>
</reference>
<feature type="transmembrane region" description="Helical" evidence="7">
    <location>
        <begin position="21"/>
        <end position="43"/>
    </location>
</feature>
<dbReference type="Pfam" id="PF07681">
    <property type="entry name" value="DoxX"/>
    <property type="match status" value="1"/>
</dbReference>
<feature type="transmembrane region" description="Helical" evidence="7">
    <location>
        <begin position="95"/>
        <end position="113"/>
    </location>
</feature>
<feature type="transmembrane region" description="Helical" evidence="7">
    <location>
        <begin position="125"/>
        <end position="144"/>
    </location>
</feature>